<feature type="region of interest" description="Disordered" evidence="1">
    <location>
        <begin position="184"/>
        <end position="211"/>
    </location>
</feature>
<dbReference type="STRING" id="1150626.PHAMO_280122"/>
<organism evidence="2 3">
    <name type="scientific">Magnetospirillum molischianum DSM 120</name>
    <dbReference type="NCBI Taxonomy" id="1150626"/>
    <lineage>
        <taxon>Bacteria</taxon>
        <taxon>Pseudomonadati</taxon>
        <taxon>Pseudomonadota</taxon>
        <taxon>Alphaproteobacteria</taxon>
        <taxon>Rhodospirillales</taxon>
        <taxon>Rhodospirillaceae</taxon>
        <taxon>Magnetospirillum</taxon>
    </lineage>
</organism>
<accession>H8FTA0</accession>
<dbReference type="EMBL" id="CAHP01000021">
    <property type="protein sequence ID" value="CCG41588.1"/>
    <property type="molecule type" value="Genomic_DNA"/>
</dbReference>
<reference evidence="2 3" key="1">
    <citation type="journal article" date="2012" name="J. Bacteriol.">
        <title>Draft Genome Sequence of the Purple Photosynthetic Bacterium Phaeospirillum molischianum DSM120, a Particularly Versatile Bacterium.</title>
        <authorList>
            <person name="Duquesne K."/>
            <person name="Prima V."/>
            <person name="Ji B."/>
            <person name="Rouy Z."/>
            <person name="Medigue C."/>
            <person name="Talla E."/>
            <person name="Sturgis J.N."/>
        </authorList>
    </citation>
    <scope>NUCLEOTIDE SEQUENCE [LARGE SCALE GENOMIC DNA]</scope>
    <source>
        <strain evidence="3">DSM120</strain>
    </source>
</reference>
<proteinExistence type="predicted"/>
<dbReference type="Proteomes" id="UP000004169">
    <property type="component" value="Unassembled WGS sequence"/>
</dbReference>
<feature type="compositionally biased region" description="Low complexity" evidence="1">
    <location>
        <begin position="187"/>
        <end position="203"/>
    </location>
</feature>
<protein>
    <submittedName>
        <fullName evidence="2">Uncharacterized protein</fullName>
    </submittedName>
</protein>
<sequence>MNKAMYLSPRCGAKTRAGTPCQSPAMANGRCRMHGGTSPGAPKGEANGNWRHGAYVAERFLRWAAQGMRGKGAAARAWEQEFLALPSDERAAVLEGVAMLRAFHAHRAASADLPAEGIDQLDTIFNRNARTVATIARARLVLALAAAEGVTMPGDQEPEADQCGDATSEAERIERLLAVLEEDQLRSADSSTTSNATISSSVTRYDSSTTS</sequence>
<dbReference type="RefSeq" id="WP_002728818.1">
    <property type="nucleotide sequence ID" value="NZ_CAHP01000021.1"/>
</dbReference>
<evidence type="ECO:0000313" key="2">
    <source>
        <dbReference type="EMBL" id="CCG41588.1"/>
    </source>
</evidence>
<dbReference type="InterPro" id="IPR047675">
    <property type="entry name" value="Putative_zinc-bd"/>
</dbReference>
<name>H8FTA0_MAGML</name>
<evidence type="ECO:0000313" key="3">
    <source>
        <dbReference type="Proteomes" id="UP000004169"/>
    </source>
</evidence>
<gene>
    <name evidence="2" type="ORF">PHAMO_280122</name>
</gene>
<dbReference type="NCBIfam" id="NF041373">
    <property type="entry name" value="HGG_STG"/>
    <property type="match status" value="1"/>
</dbReference>
<comment type="caution">
    <text evidence="2">The sequence shown here is derived from an EMBL/GenBank/DDBJ whole genome shotgun (WGS) entry which is preliminary data.</text>
</comment>
<evidence type="ECO:0000256" key="1">
    <source>
        <dbReference type="SAM" id="MobiDB-lite"/>
    </source>
</evidence>
<keyword evidence="3" id="KW-1185">Reference proteome</keyword>
<dbReference type="eggNOG" id="ENOG5033DR2">
    <property type="taxonomic scope" value="Bacteria"/>
</dbReference>
<dbReference type="AlphaFoldDB" id="H8FTA0"/>